<dbReference type="CDD" id="cd08275">
    <property type="entry name" value="MDR3"/>
    <property type="match status" value="1"/>
</dbReference>
<organism evidence="4 6">
    <name type="scientific">Saccoglossus kowalevskii</name>
    <name type="common">Acorn worm</name>
    <dbReference type="NCBI Taxonomy" id="10224"/>
    <lineage>
        <taxon>Eukaryota</taxon>
        <taxon>Metazoa</taxon>
        <taxon>Hemichordata</taxon>
        <taxon>Enteropneusta</taxon>
        <taxon>Harrimaniidae</taxon>
        <taxon>Saccoglossus</taxon>
    </lineage>
</organism>
<accession>A0ABM0MA69</accession>
<dbReference type="GeneID" id="100373265"/>
<dbReference type="PANTHER" id="PTHR44054:SF2">
    <property type="entry name" value="SYNAPTIC VESICLE MEMBRANE PROTEIN VAT-1 HOMOLOG-LIKE"/>
    <property type="match status" value="1"/>
</dbReference>
<protein>
    <submittedName>
        <fullName evidence="5">Synaptic vesicle membrane protein VAT-1 homolog-like isoform X1</fullName>
    </submittedName>
    <submittedName>
        <fullName evidence="6">Synaptic vesicle membrane protein VAT-1 homolog-like isoform X2</fullName>
    </submittedName>
</protein>
<dbReference type="InterPro" id="IPR036291">
    <property type="entry name" value="NAD(P)-bd_dom_sf"/>
</dbReference>
<dbReference type="RefSeq" id="XP_002735085.1">
    <property type="nucleotide sequence ID" value="XM_002735039.2"/>
</dbReference>
<name>A0ABM0MA69_SACKO</name>
<dbReference type="Gene3D" id="3.40.50.720">
    <property type="entry name" value="NAD(P)-binding Rossmann-like Domain"/>
    <property type="match status" value="1"/>
</dbReference>
<dbReference type="SUPFAM" id="SSF50129">
    <property type="entry name" value="GroES-like"/>
    <property type="match status" value="1"/>
</dbReference>
<evidence type="ECO:0000313" key="6">
    <source>
        <dbReference type="RefSeq" id="XP_006816910.1"/>
    </source>
</evidence>
<sequence>MSTEESPDPVEKEENHLPDMKEMRSVVLTGFGGLNKMRVMKRPEPTPQEGEVMIRVKACGVNFYDLMVRQGAIDNPPKTPLVLGFECSGEVESVGEGVTDFQVGNKVMGISNFGAWSELVTLPAKFCFLMPDGLSFEDAAALPISYVTAYILLFEIGNLKKGRSVLVHSAGGAVGTAIAQLTKTIGNITLFGTASAHKHETLKDDWQYLFDRLQQDYHQEVKKVAPEGVDLVLDCLCGDDTNKGYSLLKPMGKYILYGSSNVVSGETRSFFSFAKAWWQVDKINPLKLYDENKSISGFMLQNLIFNQGHVEVLRDVMVEIVKLYKDGKIKPVIDSVYAFEEISEAMQKLHDRKNIGKVVISPLKEPQPKPEKPLDSQASVSSDGEKEQEKAEEAK</sequence>
<dbReference type="InterPro" id="IPR020843">
    <property type="entry name" value="ER"/>
</dbReference>
<gene>
    <name evidence="5 6" type="primary">LOC100373265</name>
</gene>
<keyword evidence="4" id="KW-1185">Reference proteome</keyword>
<dbReference type="Pfam" id="PF13602">
    <property type="entry name" value="ADH_zinc_N_2"/>
    <property type="match status" value="1"/>
</dbReference>
<proteinExistence type="predicted"/>
<dbReference type="InterPro" id="IPR013154">
    <property type="entry name" value="ADH-like_N"/>
</dbReference>
<dbReference type="SMART" id="SM00829">
    <property type="entry name" value="PKS_ER"/>
    <property type="match status" value="1"/>
</dbReference>
<keyword evidence="1" id="KW-0560">Oxidoreductase</keyword>
<evidence type="ECO:0000256" key="2">
    <source>
        <dbReference type="SAM" id="MobiDB-lite"/>
    </source>
</evidence>
<evidence type="ECO:0000259" key="3">
    <source>
        <dbReference type="SMART" id="SM00829"/>
    </source>
</evidence>
<dbReference type="RefSeq" id="XP_006816910.1">
    <property type="nucleotide sequence ID" value="XM_006816847.1"/>
</dbReference>
<feature type="region of interest" description="Disordered" evidence="2">
    <location>
        <begin position="360"/>
        <end position="395"/>
    </location>
</feature>
<feature type="domain" description="Enoyl reductase (ER)" evidence="3">
    <location>
        <begin position="32"/>
        <end position="360"/>
    </location>
</feature>
<dbReference type="InterPro" id="IPR052100">
    <property type="entry name" value="SV-ATPase_mito-regulator"/>
</dbReference>
<dbReference type="Proteomes" id="UP000694865">
    <property type="component" value="Unplaced"/>
</dbReference>
<dbReference type="Pfam" id="PF08240">
    <property type="entry name" value="ADH_N"/>
    <property type="match status" value="1"/>
</dbReference>
<evidence type="ECO:0000256" key="1">
    <source>
        <dbReference type="ARBA" id="ARBA00023002"/>
    </source>
</evidence>
<dbReference type="InterPro" id="IPR011032">
    <property type="entry name" value="GroES-like_sf"/>
</dbReference>
<dbReference type="SUPFAM" id="SSF51735">
    <property type="entry name" value="NAD(P)-binding Rossmann-fold domains"/>
    <property type="match status" value="1"/>
</dbReference>
<evidence type="ECO:0000313" key="5">
    <source>
        <dbReference type="RefSeq" id="XP_002735085.1"/>
    </source>
</evidence>
<feature type="compositionally biased region" description="Basic and acidic residues" evidence="2">
    <location>
        <begin position="383"/>
        <end position="395"/>
    </location>
</feature>
<evidence type="ECO:0000313" key="4">
    <source>
        <dbReference type="Proteomes" id="UP000694865"/>
    </source>
</evidence>
<dbReference type="PANTHER" id="PTHR44054">
    <property type="entry name" value="SYNAPTIC VESICLE MEMBRANE PROTEIN VAT-1 HOMOLOG-LIKE"/>
    <property type="match status" value="1"/>
</dbReference>
<reference evidence="5 6" key="1">
    <citation type="submission" date="2025-05" db="UniProtKB">
        <authorList>
            <consortium name="RefSeq"/>
        </authorList>
    </citation>
    <scope>IDENTIFICATION</scope>
    <source>
        <tissue evidence="5 6">Testes</tissue>
    </source>
</reference>
<dbReference type="Gene3D" id="3.90.180.10">
    <property type="entry name" value="Medium-chain alcohol dehydrogenases, catalytic domain"/>
    <property type="match status" value="1"/>
</dbReference>